<name>A0ABU9IXB0_9GAMM</name>
<evidence type="ECO:0000313" key="2">
    <source>
        <dbReference type="Proteomes" id="UP001459204"/>
    </source>
</evidence>
<dbReference type="EMBL" id="JBBWWT010000001">
    <property type="protein sequence ID" value="MEL1263390.1"/>
    <property type="molecule type" value="Genomic_DNA"/>
</dbReference>
<proteinExistence type="predicted"/>
<evidence type="ECO:0008006" key="3">
    <source>
        <dbReference type="Google" id="ProtNLM"/>
    </source>
</evidence>
<reference evidence="1 2" key="1">
    <citation type="submission" date="2024-04" db="EMBL/GenBank/DDBJ databases">
        <title>Draft genome sequence of Pseudoxanthomonas putridarboris WD12.</title>
        <authorList>
            <person name="Oh J."/>
        </authorList>
    </citation>
    <scope>NUCLEOTIDE SEQUENCE [LARGE SCALE GENOMIC DNA]</scope>
    <source>
        <strain evidence="1 2">WD12</strain>
    </source>
</reference>
<keyword evidence="2" id="KW-1185">Reference proteome</keyword>
<organism evidence="1 2">
    <name type="scientific">Pseudoxanthomonas putridarboris</name>
    <dbReference type="NCBI Taxonomy" id="752605"/>
    <lineage>
        <taxon>Bacteria</taxon>
        <taxon>Pseudomonadati</taxon>
        <taxon>Pseudomonadota</taxon>
        <taxon>Gammaproteobacteria</taxon>
        <taxon>Lysobacterales</taxon>
        <taxon>Lysobacteraceae</taxon>
        <taxon>Pseudoxanthomonas</taxon>
    </lineage>
</organism>
<accession>A0ABU9IXB0</accession>
<gene>
    <name evidence="1" type="ORF">AAD027_03265</name>
</gene>
<evidence type="ECO:0000313" key="1">
    <source>
        <dbReference type="EMBL" id="MEL1263390.1"/>
    </source>
</evidence>
<dbReference type="RefSeq" id="WP_341724568.1">
    <property type="nucleotide sequence ID" value="NZ_JBBWWT010000001.1"/>
</dbReference>
<protein>
    <recommendedName>
        <fullName evidence="3">Bacteriocin-type signal sequence-containing protein</fullName>
    </recommendedName>
</protein>
<dbReference type="Proteomes" id="UP001459204">
    <property type="component" value="Unassembled WGS sequence"/>
</dbReference>
<sequence>MRELSMLEASEVSGGNKILVEVIKWIAGSLAWDALKGGEEQDSDKFIVDKPGPSSAVSG</sequence>
<comment type="caution">
    <text evidence="1">The sequence shown here is derived from an EMBL/GenBank/DDBJ whole genome shotgun (WGS) entry which is preliminary data.</text>
</comment>